<keyword evidence="5 6" id="KW-0472">Membrane</keyword>
<evidence type="ECO:0000313" key="8">
    <source>
        <dbReference type="Proteomes" id="UP000249099"/>
    </source>
</evidence>
<comment type="subcellular location">
    <subcellularLocation>
        <location evidence="1">Cell membrane</location>
        <topology evidence="1">Multi-pass membrane protein</topology>
    </subcellularLocation>
</comment>
<evidence type="ECO:0008006" key="9">
    <source>
        <dbReference type="Google" id="ProtNLM"/>
    </source>
</evidence>
<dbReference type="PIRSF" id="PIRSF035875">
    <property type="entry name" value="RNase_BN"/>
    <property type="match status" value="1"/>
</dbReference>
<keyword evidence="4 6" id="KW-1133">Transmembrane helix</keyword>
<feature type="transmembrane region" description="Helical" evidence="6">
    <location>
        <begin position="178"/>
        <end position="198"/>
    </location>
</feature>
<evidence type="ECO:0000256" key="6">
    <source>
        <dbReference type="SAM" id="Phobius"/>
    </source>
</evidence>
<dbReference type="InterPro" id="IPR017039">
    <property type="entry name" value="Virul_fac_BrkB"/>
</dbReference>
<keyword evidence="2" id="KW-1003">Cell membrane</keyword>
<dbReference type="AlphaFoldDB" id="A0A328KJK0"/>
<protein>
    <recommendedName>
        <fullName evidence="9">YihY/virulence factor BrkB family protein</fullName>
    </recommendedName>
</protein>
<feature type="transmembrane region" description="Helical" evidence="6">
    <location>
        <begin position="150"/>
        <end position="172"/>
    </location>
</feature>
<dbReference type="GO" id="GO:0005886">
    <property type="term" value="C:plasma membrane"/>
    <property type="evidence" value="ECO:0007669"/>
    <property type="project" value="UniProtKB-SubCell"/>
</dbReference>
<name>A0A328KJK0_9LACT</name>
<feature type="transmembrane region" description="Helical" evidence="6">
    <location>
        <begin position="236"/>
        <end position="254"/>
    </location>
</feature>
<feature type="transmembrane region" description="Helical" evidence="6">
    <location>
        <begin position="210"/>
        <end position="230"/>
    </location>
</feature>
<dbReference type="EMBL" id="NAQV01000019">
    <property type="protein sequence ID" value="RAN62956.1"/>
    <property type="molecule type" value="Genomic_DNA"/>
</dbReference>
<evidence type="ECO:0000256" key="5">
    <source>
        <dbReference type="ARBA" id="ARBA00023136"/>
    </source>
</evidence>
<organism evidence="7 8">
    <name type="scientific">Dolosigranulum pigrum</name>
    <dbReference type="NCBI Taxonomy" id="29394"/>
    <lineage>
        <taxon>Bacteria</taxon>
        <taxon>Bacillati</taxon>
        <taxon>Bacillota</taxon>
        <taxon>Bacilli</taxon>
        <taxon>Lactobacillales</taxon>
        <taxon>Carnobacteriaceae</taxon>
        <taxon>Dolosigranulum</taxon>
    </lineage>
</organism>
<evidence type="ECO:0000313" key="7">
    <source>
        <dbReference type="EMBL" id="RAN62956.1"/>
    </source>
</evidence>
<accession>A0A328KJK0</accession>
<comment type="caution">
    <text evidence="7">The sequence shown here is derived from an EMBL/GenBank/DDBJ whole genome shotgun (WGS) entry which is preliminary data.</text>
</comment>
<evidence type="ECO:0000256" key="4">
    <source>
        <dbReference type="ARBA" id="ARBA00022989"/>
    </source>
</evidence>
<dbReference type="Pfam" id="PF03631">
    <property type="entry name" value="Virul_fac_BrkB"/>
    <property type="match status" value="1"/>
</dbReference>
<feature type="transmembrane region" description="Helical" evidence="6">
    <location>
        <begin position="108"/>
        <end position="130"/>
    </location>
</feature>
<feature type="transmembrane region" description="Helical" evidence="6">
    <location>
        <begin position="49"/>
        <end position="69"/>
    </location>
</feature>
<keyword evidence="3 6" id="KW-0812">Transmembrane</keyword>
<evidence type="ECO:0000256" key="1">
    <source>
        <dbReference type="ARBA" id="ARBA00004651"/>
    </source>
</evidence>
<evidence type="ECO:0000256" key="2">
    <source>
        <dbReference type="ARBA" id="ARBA00022475"/>
    </source>
</evidence>
<dbReference type="Proteomes" id="UP000249099">
    <property type="component" value="Unassembled WGS sequence"/>
</dbReference>
<dbReference type="PANTHER" id="PTHR30213">
    <property type="entry name" value="INNER MEMBRANE PROTEIN YHJD"/>
    <property type="match status" value="1"/>
</dbReference>
<evidence type="ECO:0000256" key="3">
    <source>
        <dbReference type="ARBA" id="ARBA00022692"/>
    </source>
</evidence>
<gene>
    <name evidence="7" type="ORF">B8A44_06835</name>
</gene>
<reference evidence="7 8" key="1">
    <citation type="submission" date="2017-03" db="EMBL/GenBank/DDBJ databases">
        <title>wgs assembly of Dolosigranulum pigrum KPL CDC strains.</title>
        <authorList>
            <person name="Brugger S.D."/>
            <person name="Pettigrew M."/>
            <person name="Kong Y."/>
            <person name="Lemon K.P."/>
        </authorList>
    </citation>
    <scope>NUCLEOTIDE SEQUENCE [LARGE SCALE GENOMIC DNA]</scope>
    <source>
        <strain evidence="7 8">KPL1931_CDC4294-98</strain>
    </source>
</reference>
<dbReference type="PANTHER" id="PTHR30213:SF0">
    <property type="entry name" value="UPF0761 MEMBRANE PROTEIN YIHY"/>
    <property type="match status" value="1"/>
</dbReference>
<proteinExistence type="predicted"/>
<sequence>MNNGKKYIRWVWKGGRAMIDRVLDLLKYQWLIELKDRVKASHVWQYSTFITYYMLFTLFPLIVGVMNAVKFHQLNLDRFFELSRLVLPEQIAERLVVDFQVIYDNSTFGIYLIAFISSVWTISMMMNSLIMGLNDAYGVPSRRHIIVTRLYAFVFLLVLLGWFGAVGMVIYVCQLTGILRGIILLLATFFTWCFLYRFGPNAHQSWHQVIPGALLATGSIFIASIIYLLVLAYIPPGSILVTLLGGFLIILSVLQKVNMMVLIGGMLNAYLIEQQGEIEVKGDNSRFIKLLQTLSIID</sequence>